<evidence type="ECO:0000259" key="8">
    <source>
        <dbReference type="Pfam" id="PF01618"/>
    </source>
</evidence>
<keyword evidence="5 7" id="KW-0472">Membrane</keyword>
<protein>
    <submittedName>
        <fullName evidence="9">MotA/TolQ/ExbB proton channel family protein</fullName>
    </submittedName>
</protein>
<feature type="transmembrane region" description="Helical" evidence="7">
    <location>
        <begin position="12"/>
        <end position="34"/>
    </location>
</feature>
<dbReference type="RefSeq" id="WP_073003017.1">
    <property type="nucleotide sequence ID" value="NZ_FQUM01000009.1"/>
</dbReference>
<organism evidence="9 10">
    <name type="scientific">Mariniphaga anaerophila</name>
    <dbReference type="NCBI Taxonomy" id="1484053"/>
    <lineage>
        <taxon>Bacteria</taxon>
        <taxon>Pseudomonadati</taxon>
        <taxon>Bacteroidota</taxon>
        <taxon>Bacteroidia</taxon>
        <taxon>Marinilabiliales</taxon>
        <taxon>Prolixibacteraceae</taxon>
        <taxon>Mariniphaga</taxon>
    </lineage>
</organism>
<evidence type="ECO:0000256" key="7">
    <source>
        <dbReference type="SAM" id="Phobius"/>
    </source>
</evidence>
<dbReference type="OrthoDB" id="1001678at2"/>
<evidence type="ECO:0000256" key="1">
    <source>
        <dbReference type="ARBA" id="ARBA00004651"/>
    </source>
</evidence>
<dbReference type="STRING" id="1484053.SAMN05444274_10946"/>
<feature type="domain" description="MotA/TolQ/ExbB proton channel" evidence="8">
    <location>
        <begin position="32"/>
        <end position="107"/>
    </location>
</feature>
<comment type="subcellular location">
    <subcellularLocation>
        <location evidence="1">Cell membrane</location>
        <topology evidence="1">Multi-pass membrane protein</topology>
    </subcellularLocation>
    <subcellularLocation>
        <location evidence="6">Membrane</location>
        <topology evidence="6">Multi-pass membrane protein</topology>
    </subcellularLocation>
</comment>
<proteinExistence type="inferred from homology"/>
<keyword evidence="6" id="KW-0813">Transport</keyword>
<name>A0A1M5EI64_9BACT</name>
<keyword evidence="2" id="KW-1003">Cell membrane</keyword>
<dbReference type="EMBL" id="FQUM01000009">
    <property type="protein sequence ID" value="SHF78897.1"/>
    <property type="molecule type" value="Genomic_DNA"/>
</dbReference>
<sequence length="117" mass="12776">MSHLIEILNDGGVYITYPILILLLVMVVLFVRATQGKADFEKTKSLIVSISWFCIAWGYLGRTIGLISAFDKIQAAGDISPSMFASHLKMALVGPLVGLLTFLIARVLIVILVALKK</sequence>
<dbReference type="GO" id="GO:0015031">
    <property type="term" value="P:protein transport"/>
    <property type="evidence" value="ECO:0007669"/>
    <property type="project" value="UniProtKB-KW"/>
</dbReference>
<reference evidence="9 10" key="1">
    <citation type="submission" date="2016-11" db="EMBL/GenBank/DDBJ databases">
        <authorList>
            <person name="Jaros S."/>
            <person name="Januszkiewicz K."/>
            <person name="Wedrychowicz H."/>
        </authorList>
    </citation>
    <scope>NUCLEOTIDE SEQUENCE [LARGE SCALE GENOMIC DNA]</scope>
    <source>
        <strain evidence="9 10">DSM 26910</strain>
    </source>
</reference>
<keyword evidence="10" id="KW-1185">Reference proteome</keyword>
<evidence type="ECO:0000256" key="5">
    <source>
        <dbReference type="ARBA" id="ARBA00023136"/>
    </source>
</evidence>
<keyword evidence="4 7" id="KW-1133">Transmembrane helix</keyword>
<evidence type="ECO:0000256" key="2">
    <source>
        <dbReference type="ARBA" id="ARBA00022475"/>
    </source>
</evidence>
<dbReference type="AlphaFoldDB" id="A0A1M5EI64"/>
<evidence type="ECO:0000256" key="6">
    <source>
        <dbReference type="RuleBase" id="RU004057"/>
    </source>
</evidence>
<keyword evidence="6" id="KW-0653">Protein transport</keyword>
<comment type="similarity">
    <text evidence="6">Belongs to the exbB/tolQ family.</text>
</comment>
<evidence type="ECO:0000256" key="3">
    <source>
        <dbReference type="ARBA" id="ARBA00022692"/>
    </source>
</evidence>
<dbReference type="Pfam" id="PF01618">
    <property type="entry name" value="MotA_ExbB"/>
    <property type="match status" value="1"/>
</dbReference>
<evidence type="ECO:0000313" key="9">
    <source>
        <dbReference type="EMBL" id="SHF78897.1"/>
    </source>
</evidence>
<feature type="transmembrane region" description="Helical" evidence="7">
    <location>
        <begin position="90"/>
        <end position="115"/>
    </location>
</feature>
<feature type="transmembrane region" description="Helical" evidence="7">
    <location>
        <begin position="46"/>
        <end position="70"/>
    </location>
</feature>
<dbReference type="GO" id="GO:0005886">
    <property type="term" value="C:plasma membrane"/>
    <property type="evidence" value="ECO:0007669"/>
    <property type="project" value="UniProtKB-SubCell"/>
</dbReference>
<keyword evidence="3 7" id="KW-0812">Transmembrane</keyword>
<evidence type="ECO:0000256" key="4">
    <source>
        <dbReference type="ARBA" id="ARBA00022989"/>
    </source>
</evidence>
<accession>A0A1M5EI64</accession>
<dbReference type="Proteomes" id="UP000184164">
    <property type="component" value="Unassembled WGS sequence"/>
</dbReference>
<dbReference type="InterPro" id="IPR002898">
    <property type="entry name" value="MotA_ExbB_proton_chnl"/>
</dbReference>
<evidence type="ECO:0000313" key="10">
    <source>
        <dbReference type="Proteomes" id="UP000184164"/>
    </source>
</evidence>
<gene>
    <name evidence="9" type="ORF">SAMN05444274_10946</name>
</gene>